<sequence length="199" mass="22404">MQHWVWRNVCCGSHNASTVLRLRSCRWYGVRRRALHKQYGFVCCRPRCRVEEELLGRPLAAWLHVASRLVEMWLTLLLAVRLMRRVLKKASTWGRGAASGSVSGGVETAPAVEERCLRAMRTVVRIRHAAAAAAVRRRHSCECECEGKVAAELRWTQTQLWKKDVASWRPRHFMPTCMAGASLGVSAPPRSASPFPSGT</sequence>
<evidence type="ECO:0000313" key="2">
    <source>
        <dbReference type="Proteomes" id="UP000747399"/>
    </source>
</evidence>
<proteinExistence type="predicted"/>
<name>A0A8J4BL36_9CHLO</name>
<accession>A0A8J4BL36</accession>
<comment type="caution">
    <text evidence="1">The sequence shown here is derived from an EMBL/GenBank/DDBJ whole genome shotgun (WGS) entry which is preliminary data.</text>
</comment>
<dbReference type="EMBL" id="BNCO01000057">
    <property type="protein sequence ID" value="GIL63404.1"/>
    <property type="molecule type" value="Genomic_DNA"/>
</dbReference>
<organism evidence="1 2">
    <name type="scientific">Volvox africanus</name>
    <dbReference type="NCBI Taxonomy" id="51714"/>
    <lineage>
        <taxon>Eukaryota</taxon>
        <taxon>Viridiplantae</taxon>
        <taxon>Chlorophyta</taxon>
        <taxon>core chlorophytes</taxon>
        <taxon>Chlorophyceae</taxon>
        <taxon>CS clade</taxon>
        <taxon>Chlamydomonadales</taxon>
        <taxon>Volvocaceae</taxon>
        <taxon>Volvox</taxon>
    </lineage>
</organism>
<protein>
    <submittedName>
        <fullName evidence="1">Uncharacterized protein</fullName>
    </submittedName>
</protein>
<keyword evidence="2" id="KW-1185">Reference proteome</keyword>
<evidence type="ECO:0000313" key="1">
    <source>
        <dbReference type="EMBL" id="GIL63404.1"/>
    </source>
</evidence>
<gene>
    <name evidence="1" type="ORF">Vafri_17448</name>
</gene>
<dbReference type="Proteomes" id="UP000747399">
    <property type="component" value="Unassembled WGS sequence"/>
</dbReference>
<reference evidence="1" key="1">
    <citation type="journal article" date="2021" name="Proc. Natl. Acad. Sci. U.S.A.">
        <title>Three genomes in the algal genus Volvox reveal the fate of a haploid sex-determining region after a transition to homothallism.</title>
        <authorList>
            <person name="Yamamoto K."/>
            <person name="Hamaji T."/>
            <person name="Kawai-Toyooka H."/>
            <person name="Matsuzaki R."/>
            <person name="Takahashi F."/>
            <person name="Nishimura Y."/>
            <person name="Kawachi M."/>
            <person name="Noguchi H."/>
            <person name="Minakuchi Y."/>
            <person name="Umen J.G."/>
            <person name="Toyoda A."/>
            <person name="Nozaki H."/>
        </authorList>
    </citation>
    <scope>NUCLEOTIDE SEQUENCE</scope>
    <source>
        <strain evidence="1">NIES-3780</strain>
    </source>
</reference>
<dbReference type="AlphaFoldDB" id="A0A8J4BL36"/>